<dbReference type="GO" id="GO:0005375">
    <property type="term" value="F:copper ion transmembrane transporter activity"/>
    <property type="evidence" value="ECO:0007669"/>
    <property type="project" value="UniProtKB-UniRule"/>
</dbReference>
<keyword evidence="4 6" id="KW-1133">Transmembrane helix</keyword>
<evidence type="ECO:0000256" key="6">
    <source>
        <dbReference type="RuleBase" id="RU367022"/>
    </source>
</evidence>
<dbReference type="PANTHER" id="PTHR12483">
    <property type="entry name" value="SOLUTE CARRIER FAMILY 31 COPPER TRANSPORTERS"/>
    <property type="match status" value="1"/>
</dbReference>
<dbReference type="PANTHER" id="PTHR12483:SF24">
    <property type="entry name" value="COPPER TRANSPORTER 2-RELATED"/>
    <property type="match status" value="1"/>
</dbReference>
<dbReference type="Proteomes" id="UP000554482">
    <property type="component" value="Unassembled WGS sequence"/>
</dbReference>
<comment type="similarity">
    <text evidence="1 6">Belongs to the copper transporter (Ctr) (TC 1.A.56) family. SLC31A subfamily.</text>
</comment>
<keyword evidence="6" id="KW-0813">Transport</keyword>
<dbReference type="EMBL" id="JABWDY010019542">
    <property type="protein sequence ID" value="KAF5193830.1"/>
    <property type="molecule type" value="Genomic_DNA"/>
</dbReference>
<accession>A0A7J6WB39</accession>
<dbReference type="AlphaFoldDB" id="A0A7J6WB39"/>
<dbReference type="Pfam" id="PF04145">
    <property type="entry name" value="Ctr"/>
    <property type="match status" value="2"/>
</dbReference>
<evidence type="ECO:0000256" key="3">
    <source>
        <dbReference type="ARBA" id="ARBA00022796"/>
    </source>
</evidence>
<comment type="subcellular location">
    <subcellularLocation>
        <location evidence="6">Membrane</location>
        <topology evidence="6">Multi-pass membrane protein</topology>
    </subcellularLocation>
</comment>
<organism evidence="7 8">
    <name type="scientific">Thalictrum thalictroides</name>
    <name type="common">Rue-anemone</name>
    <name type="synonym">Anemone thalictroides</name>
    <dbReference type="NCBI Taxonomy" id="46969"/>
    <lineage>
        <taxon>Eukaryota</taxon>
        <taxon>Viridiplantae</taxon>
        <taxon>Streptophyta</taxon>
        <taxon>Embryophyta</taxon>
        <taxon>Tracheophyta</taxon>
        <taxon>Spermatophyta</taxon>
        <taxon>Magnoliopsida</taxon>
        <taxon>Ranunculales</taxon>
        <taxon>Ranunculaceae</taxon>
        <taxon>Thalictroideae</taxon>
        <taxon>Thalictrum</taxon>
    </lineage>
</organism>
<evidence type="ECO:0000256" key="5">
    <source>
        <dbReference type="ARBA" id="ARBA00023136"/>
    </source>
</evidence>
<feature type="transmembrane region" description="Helical" evidence="6">
    <location>
        <begin position="90"/>
        <end position="108"/>
    </location>
</feature>
<evidence type="ECO:0000256" key="2">
    <source>
        <dbReference type="ARBA" id="ARBA00022692"/>
    </source>
</evidence>
<feature type="transmembrane region" description="Helical" evidence="6">
    <location>
        <begin position="48"/>
        <end position="69"/>
    </location>
</feature>
<evidence type="ECO:0000256" key="1">
    <source>
        <dbReference type="ARBA" id="ARBA00006921"/>
    </source>
</evidence>
<comment type="caution">
    <text evidence="7">The sequence shown here is derived from an EMBL/GenBank/DDBJ whole genome shotgun (WGS) entry which is preliminary data.</text>
</comment>
<keyword evidence="6" id="KW-0186">Copper</keyword>
<name>A0A7J6WB39_THATH</name>
<keyword evidence="5 6" id="KW-0472">Membrane</keyword>
<protein>
    <recommendedName>
        <fullName evidence="6">Copper transport protein</fullName>
    </recommendedName>
</protein>
<dbReference type="OrthoDB" id="73901at2759"/>
<evidence type="ECO:0000313" key="7">
    <source>
        <dbReference type="EMBL" id="KAF5193830.1"/>
    </source>
</evidence>
<sequence length="153" mass="17139">MDGMHHDEMMRGHNTTNGTMHHKMMMHMTFFWGKNAEVLFSGWPGTSVGMYVFALIIVFVLSMLIEWLSHSQFIKNSSSTSHISAGIVQTVMHTIRVGLSYLVMLALMSFNGGIFLMAVAGHSLGFFIFGSRVFKHGDVGQYEKQTDLPPMTC</sequence>
<gene>
    <name evidence="7" type="ORF">FRX31_016586</name>
</gene>
<reference evidence="7 8" key="1">
    <citation type="submission" date="2020-06" db="EMBL/GenBank/DDBJ databases">
        <title>Transcriptomic and genomic resources for Thalictrum thalictroides and T. hernandezii: Facilitating candidate gene discovery in an emerging model plant lineage.</title>
        <authorList>
            <person name="Arias T."/>
            <person name="Riano-Pachon D.M."/>
            <person name="Di Stilio V.S."/>
        </authorList>
    </citation>
    <scope>NUCLEOTIDE SEQUENCE [LARGE SCALE GENOMIC DNA]</scope>
    <source>
        <strain evidence="8">cv. WT478/WT964</strain>
        <tissue evidence="7">Leaves</tissue>
    </source>
</reference>
<evidence type="ECO:0000313" key="8">
    <source>
        <dbReference type="Proteomes" id="UP000554482"/>
    </source>
</evidence>
<evidence type="ECO:0000256" key="4">
    <source>
        <dbReference type="ARBA" id="ARBA00022989"/>
    </source>
</evidence>
<keyword evidence="6" id="KW-0406">Ion transport</keyword>
<dbReference type="InterPro" id="IPR007274">
    <property type="entry name" value="Cop_transporter"/>
</dbReference>
<keyword evidence="3 6" id="KW-0187">Copper transport</keyword>
<keyword evidence="2 6" id="KW-0812">Transmembrane</keyword>
<proteinExistence type="inferred from homology"/>
<dbReference type="GO" id="GO:0005886">
    <property type="term" value="C:plasma membrane"/>
    <property type="evidence" value="ECO:0007669"/>
    <property type="project" value="TreeGrafter"/>
</dbReference>
<keyword evidence="8" id="KW-1185">Reference proteome</keyword>